<gene>
    <name evidence="13" type="ORF">C8N43_2391</name>
</gene>
<reference evidence="13 14" key="1">
    <citation type="submission" date="2018-04" db="EMBL/GenBank/DDBJ databases">
        <title>Genomic Encyclopedia of Archaeal and Bacterial Type Strains, Phase II (KMG-II): from individual species to whole genera.</title>
        <authorList>
            <person name="Goeker M."/>
        </authorList>
    </citation>
    <scope>NUCLEOTIDE SEQUENCE [LARGE SCALE GENOMIC DNA]</scope>
    <source>
        <strain evidence="13 14">DSM 100977</strain>
    </source>
</reference>
<feature type="transmembrane region" description="Helical" evidence="11">
    <location>
        <begin position="70"/>
        <end position="95"/>
    </location>
</feature>
<keyword evidence="3 11" id="KW-0813">Transport</keyword>
<dbReference type="GO" id="GO:0015920">
    <property type="term" value="P:lipopolysaccharide transport"/>
    <property type="evidence" value="ECO:0007669"/>
    <property type="project" value="TreeGrafter"/>
</dbReference>
<dbReference type="RefSeq" id="WP_245912981.1">
    <property type="nucleotide sequence ID" value="NZ_QBKS01000001.1"/>
</dbReference>
<keyword evidence="5" id="KW-0762">Sugar transport</keyword>
<comment type="similarity">
    <text evidence="2 11">Belongs to the ABC-2 integral membrane protein family.</text>
</comment>
<evidence type="ECO:0000256" key="4">
    <source>
        <dbReference type="ARBA" id="ARBA00022475"/>
    </source>
</evidence>
<proteinExistence type="inferred from homology"/>
<evidence type="ECO:0000256" key="10">
    <source>
        <dbReference type="ARBA" id="ARBA00023136"/>
    </source>
</evidence>
<dbReference type="InterPro" id="IPR047817">
    <property type="entry name" value="ABC2_TM_bact-type"/>
</dbReference>
<comment type="caution">
    <text evidence="13">The sequence shown here is derived from an EMBL/GenBank/DDBJ whole genome shotgun (WGS) entry which is preliminary data.</text>
</comment>
<evidence type="ECO:0000256" key="2">
    <source>
        <dbReference type="ARBA" id="ARBA00007783"/>
    </source>
</evidence>
<dbReference type="Pfam" id="PF01061">
    <property type="entry name" value="ABC2_membrane"/>
    <property type="match status" value="1"/>
</dbReference>
<feature type="transmembrane region" description="Helical" evidence="11">
    <location>
        <begin position="36"/>
        <end position="58"/>
    </location>
</feature>
<dbReference type="GO" id="GO:0043190">
    <property type="term" value="C:ATP-binding cassette (ABC) transporter complex"/>
    <property type="evidence" value="ECO:0007669"/>
    <property type="project" value="InterPro"/>
</dbReference>
<evidence type="ECO:0000256" key="5">
    <source>
        <dbReference type="ARBA" id="ARBA00022597"/>
    </source>
</evidence>
<evidence type="ECO:0000313" key="14">
    <source>
        <dbReference type="Proteomes" id="UP000243978"/>
    </source>
</evidence>
<dbReference type="GO" id="GO:0015774">
    <property type="term" value="P:polysaccharide transport"/>
    <property type="evidence" value="ECO:0007669"/>
    <property type="project" value="UniProtKB-KW"/>
</dbReference>
<evidence type="ECO:0000256" key="9">
    <source>
        <dbReference type="ARBA" id="ARBA00023047"/>
    </source>
</evidence>
<dbReference type="PRINTS" id="PR00164">
    <property type="entry name" value="ABC2TRNSPORT"/>
</dbReference>
<accession>A0A2T6BNR1</accession>
<feature type="transmembrane region" description="Helical" evidence="11">
    <location>
        <begin position="115"/>
        <end position="137"/>
    </location>
</feature>
<keyword evidence="10 11" id="KW-0472">Membrane</keyword>
<feature type="domain" description="ABC transmembrane type-2" evidence="12">
    <location>
        <begin position="35"/>
        <end position="256"/>
    </location>
</feature>
<dbReference type="Proteomes" id="UP000243978">
    <property type="component" value="Unassembled WGS sequence"/>
</dbReference>
<dbReference type="AlphaFoldDB" id="A0A2T6BNR1"/>
<keyword evidence="4 11" id="KW-1003">Cell membrane</keyword>
<dbReference type="PANTHER" id="PTHR30413">
    <property type="entry name" value="INNER MEMBRANE TRANSPORT PERMEASE"/>
    <property type="match status" value="1"/>
</dbReference>
<name>A0A2T6BNR1_9RHOB</name>
<evidence type="ECO:0000256" key="7">
    <source>
        <dbReference type="ARBA" id="ARBA00022903"/>
    </source>
</evidence>
<evidence type="ECO:0000256" key="3">
    <source>
        <dbReference type="ARBA" id="ARBA00022448"/>
    </source>
</evidence>
<evidence type="ECO:0000256" key="11">
    <source>
        <dbReference type="RuleBase" id="RU361157"/>
    </source>
</evidence>
<sequence length="263" mass="30045">MEANAGVGQPRFRTIRSIMALMLREMSSTYGRSPGGYLWALLEPVGAIAILSFVFSFAFRSPSLGANFPLFYATAFLPFMMFNDVSTRIAQAILFSRQFLNYPAVTFIDAILARFFLNTITHIMVFYIVMTGIHVLFDLNSIIDYQLMIIALITTALFGLAVGTLNCYLFTKFTVWRSIWSILMRPMFIISGVFFLYEDVPSELRDYLWYNPVIHLTGMMRSAFYATYDANYVSTVYLYLLIGSLSTLGLLLLGRSYRDLIER</sequence>
<comment type="subcellular location">
    <subcellularLocation>
        <location evidence="11">Cell inner membrane</location>
        <topology evidence="11">Multi-pass membrane protein</topology>
    </subcellularLocation>
    <subcellularLocation>
        <location evidence="1">Cell membrane</location>
        <topology evidence="1">Multi-pass membrane protein</topology>
    </subcellularLocation>
</comment>
<dbReference type="InterPro" id="IPR013525">
    <property type="entry name" value="ABC2_TM"/>
</dbReference>
<protein>
    <recommendedName>
        <fullName evidence="11">Transport permease protein</fullName>
    </recommendedName>
</protein>
<feature type="transmembrane region" description="Helical" evidence="11">
    <location>
        <begin position="234"/>
        <end position="253"/>
    </location>
</feature>
<dbReference type="InterPro" id="IPR000412">
    <property type="entry name" value="ABC_2_transport"/>
</dbReference>
<evidence type="ECO:0000259" key="12">
    <source>
        <dbReference type="PROSITE" id="PS51012"/>
    </source>
</evidence>
<dbReference type="GO" id="GO:0140359">
    <property type="term" value="F:ABC-type transporter activity"/>
    <property type="evidence" value="ECO:0007669"/>
    <property type="project" value="InterPro"/>
</dbReference>
<evidence type="ECO:0000256" key="8">
    <source>
        <dbReference type="ARBA" id="ARBA00022989"/>
    </source>
</evidence>
<keyword evidence="7" id="KW-0972">Capsule biogenesis/degradation</keyword>
<keyword evidence="9" id="KW-0625">Polysaccharide transport</keyword>
<dbReference type="PANTHER" id="PTHR30413:SF10">
    <property type="entry name" value="CAPSULE POLYSACCHARIDE EXPORT INNER-MEMBRANE PROTEIN CTRC"/>
    <property type="match status" value="1"/>
</dbReference>
<organism evidence="13 14">
    <name type="scientific">Litoreibacter ponti</name>
    <dbReference type="NCBI Taxonomy" id="1510457"/>
    <lineage>
        <taxon>Bacteria</taxon>
        <taxon>Pseudomonadati</taxon>
        <taxon>Pseudomonadota</taxon>
        <taxon>Alphaproteobacteria</taxon>
        <taxon>Rhodobacterales</taxon>
        <taxon>Roseobacteraceae</taxon>
        <taxon>Litoreibacter</taxon>
    </lineage>
</organism>
<evidence type="ECO:0000256" key="1">
    <source>
        <dbReference type="ARBA" id="ARBA00004651"/>
    </source>
</evidence>
<dbReference type="PROSITE" id="PS51012">
    <property type="entry name" value="ABC_TM2"/>
    <property type="match status" value="1"/>
</dbReference>
<keyword evidence="8 11" id="KW-1133">Transmembrane helix</keyword>
<keyword evidence="6 11" id="KW-0812">Transmembrane</keyword>
<feature type="transmembrane region" description="Helical" evidence="11">
    <location>
        <begin position="177"/>
        <end position="197"/>
    </location>
</feature>
<dbReference type="EMBL" id="QBKS01000001">
    <property type="protein sequence ID" value="PTX57720.1"/>
    <property type="molecule type" value="Genomic_DNA"/>
</dbReference>
<keyword evidence="14" id="KW-1185">Reference proteome</keyword>
<evidence type="ECO:0000256" key="6">
    <source>
        <dbReference type="ARBA" id="ARBA00022692"/>
    </source>
</evidence>
<evidence type="ECO:0000313" key="13">
    <source>
        <dbReference type="EMBL" id="PTX57720.1"/>
    </source>
</evidence>
<feature type="transmembrane region" description="Helical" evidence="11">
    <location>
        <begin position="149"/>
        <end position="171"/>
    </location>
</feature>